<dbReference type="Gene3D" id="1.20.1250.20">
    <property type="entry name" value="MFS general substrate transporter like domains"/>
    <property type="match status" value="2"/>
</dbReference>
<reference evidence="8 9" key="1">
    <citation type="journal article" date="2023" name="G3 (Bethesda)">
        <title>A chromosome-level genome assembly of Zasmidium syzygii isolated from banana leaves.</title>
        <authorList>
            <person name="van Westerhoven A.C."/>
            <person name="Mehrabi R."/>
            <person name="Talebi R."/>
            <person name="Steentjes M.B.F."/>
            <person name="Corcolon B."/>
            <person name="Chong P.A."/>
            <person name="Kema G.H.J."/>
            <person name="Seidl M.F."/>
        </authorList>
    </citation>
    <scope>NUCLEOTIDE SEQUENCE [LARGE SCALE GENOMIC DNA]</scope>
    <source>
        <strain evidence="8 9">P124</strain>
    </source>
</reference>
<dbReference type="PANTHER" id="PTHR23504">
    <property type="entry name" value="MAJOR FACILITATOR SUPERFAMILY DOMAIN-CONTAINING PROTEIN 10"/>
    <property type="match status" value="1"/>
</dbReference>
<evidence type="ECO:0000256" key="3">
    <source>
        <dbReference type="ARBA" id="ARBA00022692"/>
    </source>
</evidence>
<dbReference type="EMBL" id="JAXOVC010000003">
    <property type="protein sequence ID" value="KAK4503714.1"/>
    <property type="molecule type" value="Genomic_DNA"/>
</dbReference>
<evidence type="ECO:0000256" key="1">
    <source>
        <dbReference type="ARBA" id="ARBA00004141"/>
    </source>
</evidence>
<keyword evidence="9" id="KW-1185">Reference proteome</keyword>
<sequence length="613" mass="65660">MSHASFASRQDSKAFPFRQLLVLGLCRICEPIAFMSIFPYIYYMIESFNITNDQNRIALYAGLVTSVFAGAECLGAGFWGGLSDRIGRKPVLLTGLAGTGLSMLMFGFAPNLAVALIARAVGGALNGNIGVLQTTVNEVVKVEAHQARAYAIMPTVWCMGAFIGSGLGGALADPVRNYPGTFHPGTIFEKFPYLLTNLVCTGVVVFSMIVGILFLEETHEDLKHRRDVGLEIGDWILSCFMRRTPVERVSSRKGELSDETLVLIDDLPPDYRSTASSPELSPTSVAGLPPPAYRSIDGSPRTSLTASNEVLAALDVEEALNRSQQSAKAKAGVKNAFTKQVVLNIVGYGILAYHTISAEQLLPVLLSMPKSDTPPHLPFQFTGGFALSTKAIGGILSVQGIIQMIATIVVFPLVNRKIGSLWTYRSVVMFYPLLYFLVPYISLAPDSLKLPLIYVALVWKVTAQAFAFPSSSIMLANSAPSSKVLGTLNGAAASAASACRAFGPTVSGVLQTAGLSINTLGLPWWVNVLVAAIGAVISMCMIEEKRRTFESEKEIPEPLPAASDVAGTAEYGSGMVAAAESNENLLSHTAPSSPLLTRFSMDIRRNSSRDSRS</sequence>
<evidence type="ECO:0000313" key="9">
    <source>
        <dbReference type="Proteomes" id="UP001305779"/>
    </source>
</evidence>
<evidence type="ECO:0000259" key="7">
    <source>
        <dbReference type="PROSITE" id="PS50850"/>
    </source>
</evidence>
<evidence type="ECO:0000313" key="8">
    <source>
        <dbReference type="EMBL" id="KAK4503714.1"/>
    </source>
</evidence>
<dbReference type="SUPFAM" id="SSF103473">
    <property type="entry name" value="MFS general substrate transporter"/>
    <property type="match status" value="1"/>
</dbReference>
<feature type="transmembrane region" description="Helical" evidence="6">
    <location>
        <begin position="149"/>
        <end position="171"/>
    </location>
</feature>
<feature type="transmembrane region" description="Helical" evidence="6">
    <location>
        <begin position="91"/>
        <end position="110"/>
    </location>
</feature>
<feature type="transmembrane region" description="Helical" evidence="6">
    <location>
        <begin position="522"/>
        <end position="542"/>
    </location>
</feature>
<feature type="transmembrane region" description="Helical" evidence="6">
    <location>
        <begin position="191"/>
        <end position="215"/>
    </location>
</feature>
<accession>A0ABR0EQS2</accession>
<organism evidence="8 9">
    <name type="scientific">Zasmidium cellare</name>
    <name type="common">Wine cellar mold</name>
    <name type="synonym">Racodium cellare</name>
    <dbReference type="NCBI Taxonomy" id="395010"/>
    <lineage>
        <taxon>Eukaryota</taxon>
        <taxon>Fungi</taxon>
        <taxon>Dikarya</taxon>
        <taxon>Ascomycota</taxon>
        <taxon>Pezizomycotina</taxon>
        <taxon>Dothideomycetes</taxon>
        <taxon>Dothideomycetidae</taxon>
        <taxon>Mycosphaerellales</taxon>
        <taxon>Mycosphaerellaceae</taxon>
        <taxon>Zasmidium</taxon>
    </lineage>
</organism>
<feature type="transmembrane region" description="Helical" evidence="6">
    <location>
        <begin position="391"/>
        <end position="414"/>
    </location>
</feature>
<name>A0ABR0EQS2_ZASCE</name>
<keyword evidence="2" id="KW-0813">Transport</keyword>
<protein>
    <recommendedName>
        <fullName evidence="7">Major facilitator superfamily (MFS) profile domain-containing protein</fullName>
    </recommendedName>
</protein>
<feature type="transmembrane region" description="Helical" evidence="6">
    <location>
        <begin position="421"/>
        <end position="441"/>
    </location>
</feature>
<gene>
    <name evidence="8" type="ORF">PRZ48_004629</name>
</gene>
<feature type="transmembrane region" description="Helical" evidence="6">
    <location>
        <begin position="20"/>
        <end position="45"/>
    </location>
</feature>
<dbReference type="InterPro" id="IPR036259">
    <property type="entry name" value="MFS_trans_sf"/>
</dbReference>
<evidence type="ECO:0000256" key="2">
    <source>
        <dbReference type="ARBA" id="ARBA00022448"/>
    </source>
</evidence>
<feature type="transmembrane region" description="Helical" evidence="6">
    <location>
        <begin position="57"/>
        <end position="79"/>
    </location>
</feature>
<dbReference type="InterPro" id="IPR011701">
    <property type="entry name" value="MFS"/>
</dbReference>
<keyword evidence="5 6" id="KW-0472">Membrane</keyword>
<keyword evidence="3 6" id="KW-0812">Transmembrane</keyword>
<evidence type="ECO:0000256" key="5">
    <source>
        <dbReference type="ARBA" id="ARBA00023136"/>
    </source>
</evidence>
<feature type="domain" description="Major facilitator superfamily (MFS) profile" evidence="7">
    <location>
        <begin position="19"/>
        <end position="546"/>
    </location>
</feature>
<evidence type="ECO:0000256" key="4">
    <source>
        <dbReference type="ARBA" id="ARBA00022989"/>
    </source>
</evidence>
<dbReference type="PANTHER" id="PTHR23504:SF15">
    <property type="entry name" value="MAJOR FACILITATOR SUPERFAMILY (MFS) PROFILE DOMAIN-CONTAINING PROTEIN"/>
    <property type="match status" value="1"/>
</dbReference>
<feature type="transmembrane region" description="Helical" evidence="6">
    <location>
        <begin position="116"/>
        <end position="137"/>
    </location>
</feature>
<feature type="transmembrane region" description="Helical" evidence="6">
    <location>
        <begin position="336"/>
        <end position="356"/>
    </location>
</feature>
<evidence type="ECO:0000256" key="6">
    <source>
        <dbReference type="SAM" id="Phobius"/>
    </source>
</evidence>
<proteinExistence type="predicted"/>
<comment type="caution">
    <text evidence="8">The sequence shown here is derived from an EMBL/GenBank/DDBJ whole genome shotgun (WGS) entry which is preliminary data.</text>
</comment>
<comment type="subcellular location">
    <subcellularLocation>
        <location evidence="1">Membrane</location>
        <topology evidence="1">Multi-pass membrane protein</topology>
    </subcellularLocation>
</comment>
<dbReference type="Proteomes" id="UP001305779">
    <property type="component" value="Unassembled WGS sequence"/>
</dbReference>
<keyword evidence="4 6" id="KW-1133">Transmembrane helix</keyword>
<dbReference type="InterPro" id="IPR020846">
    <property type="entry name" value="MFS_dom"/>
</dbReference>
<dbReference type="PROSITE" id="PS50850">
    <property type="entry name" value="MFS"/>
    <property type="match status" value="1"/>
</dbReference>
<dbReference type="Pfam" id="PF07690">
    <property type="entry name" value="MFS_1"/>
    <property type="match status" value="1"/>
</dbReference>